<keyword evidence="4" id="KW-1185">Reference proteome</keyword>
<feature type="transmembrane region" description="Helical" evidence="1">
    <location>
        <begin position="21"/>
        <end position="40"/>
    </location>
</feature>
<protein>
    <recommendedName>
        <fullName evidence="2">Methyltransferase FkbM domain-containing protein</fullName>
    </recommendedName>
</protein>
<dbReference type="Pfam" id="PF05050">
    <property type="entry name" value="Methyltransf_21"/>
    <property type="match status" value="1"/>
</dbReference>
<dbReference type="InterPro" id="IPR029063">
    <property type="entry name" value="SAM-dependent_MTases_sf"/>
</dbReference>
<accession>A0A1Z5JYK8</accession>
<dbReference type="OrthoDB" id="10006218at2759"/>
<dbReference type="Proteomes" id="UP000198406">
    <property type="component" value="Unassembled WGS sequence"/>
</dbReference>
<gene>
    <name evidence="3" type="ORF">FisN_3Lh029</name>
</gene>
<proteinExistence type="predicted"/>
<dbReference type="AlphaFoldDB" id="A0A1Z5JYK8"/>
<sequence>MLQRLRKPMAVDTRRAHQIGTLRCMVVVLVILTCVVNMNWEEPSRLATQAIDSTTILTKMKDRSSLMRSSHKSEPFDDETSLRNALVVAEQRAQLETLCRHADNSHYLRGLKAVFQPEESPIIPHNVSIQPCRRVFWDLGVNIGDTVYKFVNAGFYHLPCPSSFHLDTGYMVKSYTSVVDPPPRSRWSKRFGKFINAAHWEGIHDWADSRMREATHQTRPEDYCYFGVERLASRTMQTTPCPLRSVAFYTDTVITDRDGPIEMFVEGNSGQGSSILAEKSKRSKHTDKSTVVVRGISLSTLLKETVLMTNDSHLIIKMDVEGAEYAILNNDWQSLCHAVEEHQLHVSLLLELHGRSKIGRNKDLAAFHRNGIIRKLVKCGVHIVMDTMLFPGWGRVYRSVTK</sequence>
<evidence type="ECO:0000259" key="2">
    <source>
        <dbReference type="Pfam" id="PF05050"/>
    </source>
</evidence>
<dbReference type="Gene3D" id="3.40.50.150">
    <property type="entry name" value="Vaccinia Virus protein VP39"/>
    <property type="match status" value="1"/>
</dbReference>
<evidence type="ECO:0000313" key="4">
    <source>
        <dbReference type="Proteomes" id="UP000198406"/>
    </source>
</evidence>
<dbReference type="InParanoid" id="A0A1Z5JYK8"/>
<dbReference type="SUPFAM" id="SSF53335">
    <property type="entry name" value="S-adenosyl-L-methionine-dependent methyltransferases"/>
    <property type="match status" value="1"/>
</dbReference>
<name>A0A1Z5JYK8_FISSO</name>
<comment type="caution">
    <text evidence="3">The sequence shown here is derived from an EMBL/GenBank/DDBJ whole genome shotgun (WGS) entry which is preliminary data.</text>
</comment>
<feature type="domain" description="Methyltransferase FkbM" evidence="2">
    <location>
        <begin position="254"/>
        <end position="346"/>
    </location>
</feature>
<reference evidence="3 4" key="1">
    <citation type="journal article" date="2015" name="Plant Cell">
        <title>Oil accumulation by the oleaginous diatom Fistulifera solaris as revealed by the genome and transcriptome.</title>
        <authorList>
            <person name="Tanaka T."/>
            <person name="Maeda Y."/>
            <person name="Veluchamy A."/>
            <person name="Tanaka M."/>
            <person name="Abida H."/>
            <person name="Marechal E."/>
            <person name="Bowler C."/>
            <person name="Muto M."/>
            <person name="Sunaga Y."/>
            <person name="Tanaka M."/>
            <person name="Yoshino T."/>
            <person name="Taniguchi T."/>
            <person name="Fukuda Y."/>
            <person name="Nemoto M."/>
            <person name="Matsumoto M."/>
            <person name="Wong P.S."/>
            <person name="Aburatani S."/>
            <person name="Fujibuchi W."/>
        </authorList>
    </citation>
    <scope>NUCLEOTIDE SEQUENCE [LARGE SCALE GENOMIC DNA]</scope>
    <source>
        <strain evidence="3 4">JPCC DA0580</strain>
    </source>
</reference>
<keyword evidence="1" id="KW-1133">Transmembrane helix</keyword>
<keyword evidence="1" id="KW-0472">Membrane</keyword>
<dbReference type="EMBL" id="BDSP01000134">
    <property type="protein sequence ID" value="GAX19094.1"/>
    <property type="molecule type" value="Genomic_DNA"/>
</dbReference>
<evidence type="ECO:0000313" key="3">
    <source>
        <dbReference type="EMBL" id="GAX19094.1"/>
    </source>
</evidence>
<organism evidence="3 4">
    <name type="scientific">Fistulifera solaris</name>
    <name type="common">Oleaginous diatom</name>
    <dbReference type="NCBI Taxonomy" id="1519565"/>
    <lineage>
        <taxon>Eukaryota</taxon>
        <taxon>Sar</taxon>
        <taxon>Stramenopiles</taxon>
        <taxon>Ochrophyta</taxon>
        <taxon>Bacillariophyta</taxon>
        <taxon>Bacillariophyceae</taxon>
        <taxon>Bacillariophycidae</taxon>
        <taxon>Naviculales</taxon>
        <taxon>Naviculaceae</taxon>
        <taxon>Fistulifera</taxon>
    </lineage>
</organism>
<dbReference type="InterPro" id="IPR006342">
    <property type="entry name" value="FkbM_mtfrase"/>
</dbReference>
<keyword evidence="1" id="KW-0812">Transmembrane</keyword>
<evidence type="ECO:0000256" key="1">
    <source>
        <dbReference type="SAM" id="Phobius"/>
    </source>
</evidence>